<accession>A0AAJ0LVX9</accession>
<dbReference type="PANTHER" id="PTHR47843">
    <property type="entry name" value="BTB DOMAIN-CONTAINING PROTEIN-RELATED"/>
    <property type="match status" value="1"/>
</dbReference>
<keyword evidence="3" id="KW-1185">Reference proteome</keyword>
<dbReference type="InterPro" id="IPR011333">
    <property type="entry name" value="SKP1/BTB/POZ_sf"/>
</dbReference>
<dbReference type="Gene3D" id="1.10.10.2360">
    <property type="match status" value="1"/>
</dbReference>
<gene>
    <name evidence="2" type="ORF">LTR09_002206</name>
</gene>
<organism evidence="2 3">
    <name type="scientific">Extremus antarcticus</name>
    <dbReference type="NCBI Taxonomy" id="702011"/>
    <lineage>
        <taxon>Eukaryota</taxon>
        <taxon>Fungi</taxon>
        <taxon>Dikarya</taxon>
        <taxon>Ascomycota</taxon>
        <taxon>Pezizomycotina</taxon>
        <taxon>Dothideomycetes</taxon>
        <taxon>Dothideomycetidae</taxon>
        <taxon>Mycosphaerellales</taxon>
        <taxon>Extremaceae</taxon>
        <taxon>Extremus</taxon>
    </lineage>
</organism>
<evidence type="ECO:0000313" key="3">
    <source>
        <dbReference type="Proteomes" id="UP001271007"/>
    </source>
</evidence>
<proteinExistence type="predicted"/>
<dbReference type="CDD" id="cd18186">
    <property type="entry name" value="BTB_POZ_ZBTB_KLHL-like"/>
    <property type="match status" value="1"/>
</dbReference>
<reference evidence="2" key="1">
    <citation type="submission" date="2023-04" db="EMBL/GenBank/DDBJ databases">
        <title>Black Yeasts Isolated from many extreme environments.</title>
        <authorList>
            <person name="Coleine C."/>
            <person name="Stajich J.E."/>
            <person name="Selbmann L."/>
        </authorList>
    </citation>
    <scope>NUCLEOTIDE SEQUENCE</scope>
    <source>
        <strain evidence="2">CCFEE 5312</strain>
    </source>
</reference>
<protein>
    <recommendedName>
        <fullName evidence="1">BTB domain-containing protein</fullName>
    </recommendedName>
</protein>
<evidence type="ECO:0000259" key="1">
    <source>
        <dbReference type="PROSITE" id="PS50097"/>
    </source>
</evidence>
<dbReference type="EMBL" id="JAWDJX010000004">
    <property type="protein sequence ID" value="KAK3057167.1"/>
    <property type="molecule type" value="Genomic_DNA"/>
</dbReference>
<comment type="caution">
    <text evidence="2">The sequence shown here is derived from an EMBL/GenBank/DDBJ whole genome shotgun (WGS) entry which is preliminary data.</text>
</comment>
<dbReference type="PANTHER" id="PTHR47843:SF2">
    <property type="entry name" value="BTB DOMAIN-CONTAINING PROTEIN"/>
    <property type="match status" value="1"/>
</dbReference>
<dbReference type="SUPFAM" id="SSF54695">
    <property type="entry name" value="POZ domain"/>
    <property type="match status" value="1"/>
</dbReference>
<sequence length="318" mass="35928">MAGQSQTQMLPPIRGTRSFQLARFQADDSTTFEEFHTITVLDQYQHYSFEELKLNDYTSENRGVIVRPSIGRTFLSETTNGLAPARSPSGAGLFTPCFARRTLAKDTIDFGAAVITFRVGADQPKDFVVHETLAAARSHFVRLAMSKDWKEARDRVITLPDDLPETFRLYQQYVYTNNIASNYFGDNAEDAAEYRFLVNAYILGERFIDLPFKDAIADAIIHKLRGSNFFDPRLTNLVYDHTPSDSRLRKLWVDVYVWAGSPGWLDEDVLGGYVNAEFALDLSRYQMKLASGLAPNRPAYIGSPCDFHEHAGGMCYRG</sequence>
<dbReference type="Proteomes" id="UP001271007">
    <property type="component" value="Unassembled WGS sequence"/>
</dbReference>
<dbReference type="InterPro" id="IPR000210">
    <property type="entry name" value="BTB/POZ_dom"/>
</dbReference>
<evidence type="ECO:0000313" key="2">
    <source>
        <dbReference type="EMBL" id="KAK3057167.1"/>
    </source>
</evidence>
<dbReference type="PROSITE" id="PS50097">
    <property type="entry name" value="BTB"/>
    <property type="match status" value="1"/>
</dbReference>
<dbReference type="Gene3D" id="3.30.710.10">
    <property type="entry name" value="Potassium Channel Kv1.1, Chain A"/>
    <property type="match status" value="1"/>
</dbReference>
<feature type="domain" description="BTB" evidence="1">
    <location>
        <begin position="113"/>
        <end position="183"/>
    </location>
</feature>
<name>A0AAJ0LVX9_9PEZI</name>
<dbReference type="AlphaFoldDB" id="A0AAJ0LVX9"/>